<keyword evidence="3" id="KW-1185">Reference proteome</keyword>
<keyword evidence="1" id="KW-0812">Transmembrane</keyword>
<protein>
    <submittedName>
        <fullName evidence="2">Uncharacterized protein</fullName>
    </submittedName>
</protein>
<feature type="transmembrane region" description="Helical" evidence="1">
    <location>
        <begin position="136"/>
        <end position="163"/>
    </location>
</feature>
<evidence type="ECO:0000313" key="3">
    <source>
        <dbReference type="Proteomes" id="UP001336020"/>
    </source>
</evidence>
<feature type="transmembrane region" description="Helical" evidence="1">
    <location>
        <begin position="109"/>
        <end position="130"/>
    </location>
</feature>
<gene>
    <name evidence="2" type="ORF">Q7514_32945</name>
</gene>
<keyword evidence="1" id="KW-1133">Transmembrane helix</keyword>
<comment type="caution">
    <text evidence="2">The sequence shown here is derived from an EMBL/GenBank/DDBJ whole genome shotgun (WGS) entry which is preliminary data.</text>
</comment>
<sequence length="269" mass="29861">MLAALIAMNHWLEFRADDVAADYVGSVDPMATWLQIAPGGSGTGPTHPSDAARVKRQERRLGRRRILLDFEAAIAGSAVGPRERFLTCWRGLAAALAGMLKRPFERRKLVTTILLPLVILLWSANFAVWLSWWAALIPLVFVIGLVVVTWPFVCVLAPGWTLISPDRMSSLRVVARRSFPGAYELRCYSRWPMTVETKASADEVAWAVVALADQQGVTLLALSASDRLREYYIDKFGFEKASPEVCALLSPAKPRPYLVRQPRVASRAD</sequence>
<organism evidence="2 3">
    <name type="scientific">Rhodococcus artemisiae</name>
    <dbReference type="NCBI Taxonomy" id="714159"/>
    <lineage>
        <taxon>Bacteria</taxon>
        <taxon>Bacillati</taxon>
        <taxon>Actinomycetota</taxon>
        <taxon>Actinomycetes</taxon>
        <taxon>Mycobacteriales</taxon>
        <taxon>Nocardiaceae</taxon>
        <taxon>Rhodococcus</taxon>
    </lineage>
</organism>
<dbReference type="EMBL" id="JAUTXY010000038">
    <property type="protein sequence ID" value="MEE2062339.1"/>
    <property type="molecule type" value="Genomic_DNA"/>
</dbReference>
<proteinExistence type="predicted"/>
<keyword evidence="1" id="KW-0472">Membrane</keyword>
<reference evidence="2 3" key="1">
    <citation type="submission" date="2023-07" db="EMBL/GenBank/DDBJ databases">
        <authorList>
            <person name="Girao M."/>
            <person name="Carvalho M.F."/>
        </authorList>
    </citation>
    <scope>NUCLEOTIDE SEQUENCE [LARGE SCALE GENOMIC DNA]</scope>
    <source>
        <strain evidence="2 3">YIM65754</strain>
    </source>
</reference>
<accession>A0ABU7LM67</accession>
<evidence type="ECO:0000256" key="1">
    <source>
        <dbReference type="SAM" id="Phobius"/>
    </source>
</evidence>
<evidence type="ECO:0000313" key="2">
    <source>
        <dbReference type="EMBL" id="MEE2062339.1"/>
    </source>
</evidence>
<dbReference type="Proteomes" id="UP001336020">
    <property type="component" value="Unassembled WGS sequence"/>
</dbReference>
<name>A0ABU7LM67_9NOCA</name>